<proteinExistence type="predicted"/>
<dbReference type="Gene3D" id="3.40.1360.10">
    <property type="match status" value="1"/>
</dbReference>
<dbReference type="InterPro" id="IPR055570">
    <property type="entry name" value="DUF7146"/>
</dbReference>
<dbReference type="Proteomes" id="UP000477782">
    <property type="component" value="Unassembled WGS sequence"/>
</dbReference>
<organism evidence="3 4">
    <name type="scientific">Tabrizicola oligotrophica</name>
    <dbReference type="NCBI Taxonomy" id="2710650"/>
    <lineage>
        <taxon>Bacteria</taxon>
        <taxon>Pseudomonadati</taxon>
        <taxon>Pseudomonadota</taxon>
        <taxon>Alphaproteobacteria</taxon>
        <taxon>Rhodobacterales</taxon>
        <taxon>Paracoccaceae</taxon>
        <taxon>Tabrizicola</taxon>
    </lineage>
</organism>
<name>A0A6M0QUP4_9RHOB</name>
<evidence type="ECO:0000313" key="3">
    <source>
        <dbReference type="EMBL" id="NEY90363.1"/>
    </source>
</evidence>
<evidence type="ECO:0000259" key="2">
    <source>
        <dbReference type="Pfam" id="PF23639"/>
    </source>
</evidence>
<feature type="domain" description="Toprim" evidence="1">
    <location>
        <begin position="193"/>
        <end position="282"/>
    </location>
</feature>
<protein>
    <submittedName>
        <fullName evidence="3">Virulence-associated protein E</fullName>
    </submittedName>
</protein>
<dbReference type="Pfam" id="PF13362">
    <property type="entry name" value="Toprim_3"/>
    <property type="match status" value="1"/>
</dbReference>
<dbReference type="InterPro" id="IPR006171">
    <property type="entry name" value="TOPRIM_dom"/>
</dbReference>
<accession>A0A6M0QUP4</accession>
<dbReference type="EMBL" id="JAAIVJ010000004">
    <property type="protein sequence ID" value="NEY90363.1"/>
    <property type="molecule type" value="Genomic_DNA"/>
</dbReference>
<evidence type="ECO:0000259" key="1">
    <source>
        <dbReference type="Pfam" id="PF13362"/>
    </source>
</evidence>
<comment type="caution">
    <text evidence="3">The sequence shown here is derived from an EMBL/GenBank/DDBJ whole genome shotgun (WGS) entry which is preliminary data.</text>
</comment>
<dbReference type="InterPro" id="IPR034154">
    <property type="entry name" value="TOPRIM_DnaG/twinkle"/>
</dbReference>
<sequence>MSEAQELVRVLGGQWRGHHGNAPCPVCQPERRSDQRGLSIRSEGGHLLAYCHKTGCDFRDIVKAAGLPPEALRHDPAEARKADAQRKAYAAEQRAKARTLWASSAPIWGTKGEAYLRGRGVTCPLPPSLRWAADTFHGPSGRWLSAMVADVSTGGIHRTFFDKAGGRIAGNAKMMQGPCAGGAVALSEGPGPLVVCEGIETGLSLLSGLLDGPAAVWAALSTSGLRALHLPADLGALIIAADGDAPGREAATALAERAYALGWQVSLLPAPEGQDWNDVLRKGEAA</sequence>
<dbReference type="CDD" id="cd01029">
    <property type="entry name" value="TOPRIM_primases"/>
    <property type="match status" value="1"/>
</dbReference>
<dbReference type="RefSeq" id="WP_164624762.1">
    <property type="nucleotide sequence ID" value="NZ_JAAIVJ010000004.1"/>
</dbReference>
<evidence type="ECO:0000313" key="4">
    <source>
        <dbReference type="Proteomes" id="UP000477782"/>
    </source>
</evidence>
<feature type="domain" description="DUF7146" evidence="2">
    <location>
        <begin position="92"/>
        <end position="186"/>
    </location>
</feature>
<keyword evidence="4" id="KW-1185">Reference proteome</keyword>
<gene>
    <name evidence="3" type="ORF">G4Z14_08635</name>
</gene>
<reference evidence="3 4" key="1">
    <citation type="submission" date="2020-02" db="EMBL/GenBank/DDBJ databases">
        <authorList>
            <person name="Chen W.-M."/>
        </authorList>
    </citation>
    <scope>NUCLEOTIDE SEQUENCE [LARGE SCALE GENOMIC DNA]</scope>
    <source>
        <strain evidence="3 4">KMS-5</strain>
    </source>
</reference>
<dbReference type="SUPFAM" id="SSF56731">
    <property type="entry name" value="DNA primase core"/>
    <property type="match status" value="1"/>
</dbReference>
<dbReference type="AlphaFoldDB" id="A0A6M0QUP4"/>
<dbReference type="Pfam" id="PF23639">
    <property type="entry name" value="DUF7146"/>
    <property type="match status" value="1"/>
</dbReference>